<comment type="similarity">
    <text evidence="2">Belongs to the ZapA family. Type 1 subfamily.</text>
</comment>
<keyword evidence="4" id="KW-0963">Cytoplasm</keyword>
<evidence type="ECO:0000313" key="13">
    <source>
        <dbReference type="Proteomes" id="UP000184600"/>
    </source>
</evidence>
<protein>
    <recommendedName>
        <fullName evidence="3">Cell division protein ZapA</fullName>
    </recommendedName>
    <alternativeName>
        <fullName evidence="11">Z ring-associated protein ZapA</fullName>
    </alternativeName>
</protein>
<dbReference type="InterPro" id="IPR036192">
    <property type="entry name" value="Cell_div_ZapA-like_sf"/>
</dbReference>
<dbReference type="AlphaFoldDB" id="A0A1M7YWZ6"/>
<dbReference type="SUPFAM" id="SSF102829">
    <property type="entry name" value="Cell division protein ZapA-like"/>
    <property type="match status" value="1"/>
</dbReference>
<evidence type="ECO:0000313" key="12">
    <source>
        <dbReference type="EMBL" id="SHO57141.1"/>
    </source>
</evidence>
<evidence type="ECO:0000256" key="1">
    <source>
        <dbReference type="ARBA" id="ARBA00004496"/>
    </source>
</evidence>
<keyword evidence="8" id="KW-0131">Cell cycle</keyword>
<evidence type="ECO:0000256" key="6">
    <source>
        <dbReference type="ARBA" id="ARBA00023054"/>
    </source>
</evidence>
<dbReference type="Gene3D" id="3.30.160.880">
    <property type="entry name" value="Cell division protein ZapA protomer, N-terminal domain"/>
    <property type="match status" value="1"/>
</dbReference>
<evidence type="ECO:0000256" key="4">
    <source>
        <dbReference type="ARBA" id="ARBA00022490"/>
    </source>
</evidence>
<keyword evidence="7" id="KW-0717">Septation</keyword>
<dbReference type="PANTHER" id="PTHR34981">
    <property type="entry name" value="CELL DIVISION PROTEIN ZAPA"/>
    <property type="match status" value="1"/>
</dbReference>
<comment type="function">
    <text evidence="9">Activator of cell division through the inhibition of FtsZ GTPase activity, therefore promoting FtsZ assembly into bundles of protofilaments necessary for the formation of the division Z ring. It is recruited early at mid-cell but it is not essential for cell division.</text>
</comment>
<evidence type="ECO:0000256" key="9">
    <source>
        <dbReference type="ARBA" id="ARBA00024910"/>
    </source>
</evidence>
<keyword evidence="6" id="KW-0175">Coiled coil</keyword>
<dbReference type="PANTHER" id="PTHR34981:SF1">
    <property type="entry name" value="CELL DIVISION PROTEIN ZAPA"/>
    <property type="match status" value="1"/>
</dbReference>
<keyword evidence="5 12" id="KW-0132">Cell division</keyword>
<dbReference type="GO" id="GO:0000921">
    <property type="term" value="P:septin ring assembly"/>
    <property type="evidence" value="ECO:0007669"/>
    <property type="project" value="TreeGrafter"/>
</dbReference>
<gene>
    <name evidence="12" type="primary">zapA</name>
    <name evidence="12" type="ORF">VQ7734_02910</name>
</gene>
<reference evidence="13" key="1">
    <citation type="submission" date="2016-12" db="EMBL/GenBank/DDBJ databases">
        <authorList>
            <person name="Rodrigo-Torres L."/>
            <person name="Arahal R.D."/>
            <person name="Lucena T."/>
        </authorList>
    </citation>
    <scope>NUCLEOTIDE SEQUENCE [LARGE SCALE GENOMIC DNA]</scope>
</reference>
<dbReference type="Proteomes" id="UP000184600">
    <property type="component" value="Unassembled WGS sequence"/>
</dbReference>
<comment type="subunit">
    <text evidence="10">Homodimer. Interacts with FtsZ.</text>
</comment>
<sequence length="130" mass="14553">MSPEKLDHTCVIHTCIGKLNIIIHNSFVTSSLIMSNQAVDVKILGKITRVNCPAGQEESLIQAAQELNDRLQMMSEKTKVTNEINLLTIAALNICYELQEKNQASHHLSERIERLSASLEDALRRSSQPE</sequence>
<evidence type="ECO:0000256" key="11">
    <source>
        <dbReference type="ARBA" id="ARBA00033158"/>
    </source>
</evidence>
<dbReference type="GO" id="GO:0005829">
    <property type="term" value="C:cytosol"/>
    <property type="evidence" value="ECO:0007669"/>
    <property type="project" value="TreeGrafter"/>
</dbReference>
<evidence type="ECO:0000256" key="8">
    <source>
        <dbReference type="ARBA" id="ARBA00023306"/>
    </source>
</evidence>
<accession>A0A1M7YWZ6</accession>
<dbReference type="GO" id="GO:0030428">
    <property type="term" value="C:cell septum"/>
    <property type="evidence" value="ECO:0007669"/>
    <property type="project" value="TreeGrafter"/>
</dbReference>
<dbReference type="GO" id="GO:0032153">
    <property type="term" value="C:cell division site"/>
    <property type="evidence" value="ECO:0007669"/>
    <property type="project" value="TreeGrafter"/>
</dbReference>
<dbReference type="Pfam" id="PF05164">
    <property type="entry name" value="ZapA"/>
    <property type="match status" value="1"/>
</dbReference>
<keyword evidence="13" id="KW-1185">Reference proteome</keyword>
<evidence type="ECO:0000256" key="5">
    <source>
        <dbReference type="ARBA" id="ARBA00022618"/>
    </source>
</evidence>
<dbReference type="GO" id="GO:0000917">
    <property type="term" value="P:division septum assembly"/>
    <property type="evidence" value="ECO:0007669"/>
    <property type="project" value="UniProtKB-KW"/>
</dbReference>
<dbReference type="STRING" id="1117707.VQ7734_02910"/>
<name>A0A1M7YWZ6_9VIBR</name>
<dbReference type="InterPro" id="IPR042233">
    <property type="entry name" value="Cell_div_ZapA_N"/>
</dbReference>
<evidence type="ECO:0000256" key="10">
    <source>
        <dbReference type="ARBA" id="ARBA00026068"/>
    </source>
</evidence>
<comment type="subcellular location">
    <subcellularLocation>
        <location evidence="1">Cytoplasm</location>
    </subcellularLocation>
</comment>
<organism evidence="12 13">
    <name type="scientific">Vibrio quintilis</name>
    <dbReference type="NCBI Taxonomy" id="1117707"/>
    <lineage>
        <taxon>Bacteria</taxon>
        <taxon>Pseudomonadati</taxon>
        <taxon>Pseudomonadota</taxon>
        <taxon>Gammaproteobacteria</taxon>
        <taxon>Vibrionales</taxon>
        <taxon>Vibrionaceae</taxon>
        <taxon>Vibrio</taxon>
    </lineage>
</organism>
<evidence type="ECO:0000256" key="3">
    <source>
        <dbReference type="ARBA" id="ARBA00015195"/>
    </source>
</evidence>
<dbReference type="GO" id="GO:0043093">
    <property type="term" value="P:FtsZ-dependent cytokinesis"/>
    <property type="evidence" value="ECO:0007669"/>
    <property type="project" value="TreeGrafter"/>
</dbReference>
<dbReference type="EMBL" id="FRFG01000033">
    <property type="protein sequence ID" value="SHO57141.1"/>
    <property type="molecule type" value="Genomic_DNA"/>
</dbReference>
<evidence type="ECO:0000256" key="7">
    <source>
        <dbReference type="ARBA" id="ARBA00023210"/>
    </source>
</evidence>
<evidence type="ECO:0000256" key="2">
    <source>
        <dbReference type="ARBA" id="ARBA00010074"/>
    </source>
</evidence>
<proteinExistence type="inferred from homology"/>
<dbReference type="Gene3D" id="1.20.5.50">
    <property type="match status" value="1"/>
</dbReference>
<dbReference type="InterPro" id="IPR007838">
    <property type="entry name" value="Cell_div_ZapA-like"/>
</dbReference>